<feature type="domain" description="Single Cache" evidence="6">
    <location>
        <begin position="450"/>
        <end position="529"/>
    </location>
</feature>
<dbReference type="InterPro" id="IPR033480">
    <property type="entry name" value="sCache_2"/>
</dbReference>
<gene>
    <name evidence="7" type="ORF">L6E24_02775</name>
</gene>
<dbReference type="GO" id="GO:0005886">
    <property type="term" value="C:plasma membrane"/>
    <property type="evidence" value="ECO:0007669"/>
    <property type="project" value="UniProtKB-SubCell"/>
</dbReference>
<organism evidence="7 8">
    <name type="scientific">Methanoplanus endosymbiosus</name>
    <dbReference type="NCBI Taxonomy" id="33865"/>
    <lineage>
        <taxon>Archaea</taxon>
        <taxon>Methanobacteriati</taxon>
        <taxon>Methanobacteriota</taxon>
        <taxon>Stenosarchaea group</taxon>
        <taxon>Methanomicrobia</taxon>
        <taxon>Methanomicrobiales</taxon>
        <taxon>Methanomicrobiaceae</taxon>
        <taxon>Methanoplanus</taxon>
    </lineage>
</organism>
<dbReference type="GeneID" id="74306584"/>
<evidence type="ECO:0000256" key="2">
    <source>
        <dbReference type="ARBA" id="ARBA00022475"/>
    </source>
</evidence>
<keyword evidence="5" id="KW-0472">Membrane</keyword>
<dbReference type="SMART" id="SM01049">
    <property type="entry name" value="Cache_2"/>
    <property type="match status" value="2"/>
</dbReference>
<evidence type="ECO:0000256" key="4">
    <source>
        <dbReference type="ARBA" id="ARBA00022989"/>
    </source>
</evidence>
<dbReference type="Pfam" id="PF22309">
    <property type="entry name" value="HK-GC-Chemotax_sensor"/>
    <property type="match status" value="1"/>
</dbReference>
<dbReference type="PROSITE" id="PS51257">
    <property type="entry name" value="PROKAR_LIPOPROTEIN"/>
    <property type="match status" value="1"/>
</dbReference>
<dbReference type="RefSeq" id="WP_257743201.1">
    <property type="nucleotide sequence ID" value="NZ_CP096115.1"/>
</dbReference>
<sequence length="579" mass="63881">MNKVLGLFISGIFLILLLSAGCTGTGSGDESTGADPQTEIPAEIPIPDEMPDQYGPMKENFSEIISGVNSGLEAVKSDLKSGADAVAAFGPSSPETGKVISDYLVKHPYSISSLVFDENGIVVNAYPDNYRNLVGMDLGRKGIVAQAPDDRKPYLSSFFRMEEGFNALSQGYPVYDKDGSYPGSVDMTYKSQDFLGRYIKPVTDSTDFDVWVVQTDGTEIYDTTPEEVGRNLLTDESYQSDDIQAFVRGVIDNRNGTGKYSFWDKEWANPVEKYALWDTAGIDGTEWRIVITWSKDGGKSVISDDVTSLPAGVSAEYEVLREYVHSAAEFARNSGKVEALAEFNDINGSFTDGDKYIFAYEMDGTVIALPFQKALLGSDRSESVDPNGADFINGMIDLAEDGGGYIYYVYTNPSHDYRKELKLSYAEPVDENWFVGSGIYVPDIPVNFSADDIEKLVLRVKSARQYAQDNDKETVISEYNNISGKFAEGGSYIFAYETDGTTLALPYQPELIGTNRLNFTDIYGVPVLKLEITEAENGGGFVYVQYPDPDYNESRFKLCYVLPVDENWFVGSGTYTESI</sequence>
<keyword evidence="3" id="KW-0812">Transmembrane</keyword>
<dbReference type="KEGG" id="mend:L6E24_02775"/>
<evidence type="ECO:0000256" key="3">
    <source>
        <dbReference type="ARBA" id="ARBA00022692"/>
    </source>
</evidence>
<keyword evidence="4" id="KW-1133">Transmembrane helix</keyword>
<name>A0A9E7TM86_9EURY</name>
<evidence type="ECO:0000256" key="5">
    <source>
        <dbReference type="ARBA" id="ARBA00023136"/>
    </source>
</evidence>
<proteinExistence type="predicted"/>
<dbReference type="Pfam" id="PF08269">
    <property type="entry name" value="dCache_2"/>
    <property type="match status" value="1"/>
</dbReference>
<dbReference type="InterPro" id="IPR004010">
    <property type="entry name" value="Double_Cache_2"/>
</dbReference>
<dbReference type="InterPro" id="IPR054513">
    <property type="entry name" value="Dret_0059-like_sensor"/>
</dbReference>
<evidence type="ECO:0000256" key="1">
    <source>
        <dbReference type="ARBA" id="ARBA00004651"/>
    </source>
</evidence>
<evidence type="ECO:0000313" key="8">
    <source>
        <dbReference type="Proteomes" id="UP001060368"/>
    </source>
</evidence>
<evidence type="ECO:0000313" key="7">
    <source>
        <dbReference type="EMBL" id="UUX93061.1"/>
    </source>
</evidence>
<dbReference type="CDD" id="cd18773">
    <property type="entry name" value="PDC1_HK_sensor"/>
    <property type="match status" value="1"/>
</dbReference>
<keyword evidence="2" id="KW-1003">Cell membrane</keyword>
<accession>A0A9E7TM86</accession>
<dbReference type="EMBL" id="CP096115">
    <property type="protein sequence ID" value="UUX93061.1"/>
    <property type="molecule type" value="Genomic_DNA"/>
</dbReference>
<dbReference type="Proteomes" id="UP001060368">
    <property type="component" value="Chromosome"/>
</dbReference>
<comment type="subcellular location">
    <subcellularLocation>
        <location evidence="1">Cell membrane</location>
        <topology evidence="1">Multi-pass membrane protein</topology>
    </subcellularLocation>
</comment>
<dbReference type="Gene3D" id="3.30.450.20">
    <property type="entry name" value="PAS domain"/>
    <property type="match status" value="2"/>
</dbReference>
<keyword evidence="8" id="KW-1185">Reference proteome</keyword>
<evidence type="ECO:0000259" key="6">
    <source>
        <dbReference type="SMART" id="SM01049"/>
    </source>
</evidence>
<protein>
    <submittedName>
        <fullName evidence="7">Cache domain-containing protein</fullName>
    </submittedName>
</protein>
<reference evidence="7" key="1">
    <citation type="submission" date="2022-04" db="EMBL/GenBank/DDBJ databases">
        <title>Complete genome of Methanoplanus endosymbiosus DSM 3599.</title>
        <authorList>
            <person name="Chen S.-C."/>
            <person name="You Y.-T."/>
            <person name="Zhou Y.-Z."/>
            <person name="Lai M.-C."/>
        </authorList>
    </citation>
    <scope>NUCLEOTIDE SEQUENCE</scope>
    <source>
        <strain evidence="7">DSM 3599</strain>
    </source>
</reference>
<feature type="domain" description="Single Cache" evidence="6">
    <location>
        <begin position="314"/>
        <end position="393"/>
    </location>
</feature>
<dbReference type="AlphaFoldDB" id="A0A9E7TM86"/>